<evidence type="ECO:0000313" key="3">
    <source>
        <dbReference type="EMBL" id="CAF4766165.1"/>
    </source>
</evidence>
<evidence type="ECO:0000313" key="2">
    <source>
        <dbReference type="EMBL" id="CAF4514610.1"/>
    </source>
</evidence>
<evidence type="ECO:0000256" key="1">
    <source>
        <dbReference type="SAM" id="MobiDB-lite"/>
    </source>
</evidence>
<sequence>SPSKTGGSLSRFGSDEDDQGESSDQQRLQKKKFRRKQLDSNVNKDENKIHARTSRPIERRDEESSSTILKKHNVKDAHYV</sequence>
<protein>
    <submittedName>
        <fullName evidence="2">Uncharacterized protein</fullName>
    </submittedName>
</protein>
<dbReference type="EMBL" id="CAJOBJ010185862">
    <property type="protein sequence ID" value="CAF4935763.1"/>
    <property type="molecule type" value="Genomic_DNA"/>
</dbReference>
<feature type="region of interest" description="Disordered" evidence="1">
    <location>
        <begin position="1"/>
        <end position="80"/>
    </location>
</feature>
<dbReference type="AlphaFoldDB" id="A0A8S2XTX2"/>
<evidence type="ECO:0000313" key="5">
    <source>
        <dbReference type="EMBL" id="CAF4988280.1"/>
    </source>
</evidence>
<dbReference type="Proteomes" id="UP000676336">
    <property type="component" value="Unassembled WGS sequence"/>
</dbReference>
<dbReference type="EMBL" id="CAJOBJ010141743">
    <property type="protein sequence ID" value="CAF4766165.1"/>
    <property type="molecule type" value="Genomic_DNA"/>
</dbReference>
<comment type="caution">
    <text evidence="2">The sequence shown here is derived from an EMBL/GenBank/DDBJ whole genome shotgun (WGS) entry which is preliminary data.</text>
</comment>
<evidence type="ECO:0000313" key="4">
    <source>
        <dbReference type="EMBL" id="CAF4935763.1"/>
    </source>
</evidence>
<reference evidence="2" key="1">
    <citation type="submission" date="2021-02" db="EMBL/GenBank/DDBJ databases">
        <authorList>
            <person name="Nowell W R."/>
        </authorList>
    </citation>
    <scope>NUCLEOTIDE SEQUENCE</scope>
</reference>
<feature type="compositionally biased region" description="Basic and acidic residues" evidence="1">
    <location>
        <begin position="36"/>
        <end position="63"/>
    </location>
</feature>
<evidence type="ECO:0000313" key="6">
    <source>
        <dbReference type="Proteomes" id="UP000676336"/>
    </source>
</evidence>
<accession>A0A8S2XTX2</accession>
<dbReference type="EMBL" id="CAJOBI010084945">
    <property type="protein sequence ID" value="CAF4514610.1"/>
    <property type="molecule type" value="Genomic_DNA"/>
</dbReference>
<dbReference type="Proteomes" id="UP000681720">
    <property type="component" value="Unassembled WGS sequence"/>
</dbReference>
<feature type="non-terminal residue" evidence="2">
    <location>
        <position position="80"/>
    </location>
</feature>
<proteinExistence type="predicted"/>
<gene>
    <name evidence="3" type="ORF">GIL414_LOCUS45756</name>
    <name evidence="4" type="ORF">GIL414_LOCUS53548</name>
    <name evidence="2" type="ORF">SMN809_LOCUS35528</name>
    <name evidence="5" type="ORF">SMN809_LOCUS56129</name>
</gene>
<feature type="non-terminal residue" evidence="2">
    <location>
        <position position="1"/>
    </location>
</feature>
<name>A0A8S2XTX2_9BILA</name>
<organism evidence="2 6">
    <name type="scientific">Rotaria magnacalcarata</name>
    <dbReference type="NCBI Taxonomy" id="392030"/>
    <lineage>
        <taxon>Eukaryota</taxon>
        <taxon>Metazoa</taxon>
        <taxon>Spiralia</taxon>
        <taxon>Gnathifera</taxon>
        <taxon>Rotifera</taxon>
        <taxon>Eurotatoria</taxon>
        <taxon>Bdelloidea</taxon>
        <taxon>Philodinida</taxon>
        <taxon>Philodinidae</taxon>
        <taxon>Rotaria</taxon>
    </lineage>
</organism>
<dbReference type="EMBL" id="CAJOBI010199913">
    <property type="protein sequence ID" value="CAF4988280.1"/>
    <property type="molecule type" value="Genomic_DNA"/>
</dbReference>